<keyword evidence="2" id="KW-1185">Reference proteome</keyword>
<name>A0A937D271_9BURK</name>
<comment type="caution">
    <text evidence="1">The sequence shown here is derived from an EMBL/GenBank/DDBJ whole genome shotgun (WGS) entry which is preliminary data.</text>
</comment>
<accession>A0A937D271</accession>
<organism evidence="1 2">
    <name type="scientific">Ramlibacter aurantiacus</name>
    <dbReference type="NCBI Taxonomy" id="2801330"/>
    <lineage>
        <taxon>Bacteria</taxon>
        <taxon>Pseudomonadati</taxon>
        <taxon>Pseudomonadota</taxon>
        <taxon>Betaproteobacteria</taxon>
        <taxon>Burkholderiales</taxon>
        <taxon>Comamonadaceae</taxon>
        <taxon>Ramlibacter</taxon>
    </lineage>
</organism>
<protein>
    <submittedName>
        <fullName evidence="1">Uncharacterized protein</fullName>
    </submittedName>
</protein>
<sequence>MNLLRQGVREEAAAWAVANKTGGPVLRPASYFIQALPRAEPKAANPA</sequence>
<dbReference type="EMBL" id="JAEQNA010000001">
    <property type="protein sequence ID" value="MBL0419465.1"/>
    <property type="molecule type" value="Genomic_DNA"/>
</dbReference>
<dbReference type="Proteomes" id="UP000613011">
    <property type="component" value="Unassembled WGS sequence"/>
</dbReference>
<evidence type="ECO:0000313" key="1">
    <source>
        <dbReference type="EMBL" id="MBL0419465.1"/>
    </source>
</evidence>
<reference evidence="1" key="1">
    <citation type="submission" date="2021-01" db="EMBL/GenBank/DDBJ databases">
        <title>Ramlibacter sp. strain AW1 16S ribosomal RNA gene Genome sequencing and assembly.</title>
        <authorList>
            <person name="Kang M."/>
        </authorList>
    </citation>
    <scope>NUCLEOTIDE SEQUENCE</scope>
    <source>
        <strain evidence="1">AW1</strain>
    </source>
</reference>
<dbReference type="AlphaFoldDB" id="A0A937D271"/>
<gene>
    <name evidence="1" type="ORF">JI739_03795</name>
</gene>
<dbReference type="RefSeq" id="WP_201682494.1">
    <property type="nucleotide sequence ID" value="NZ_JAEQNA010000001.1"/>
</dbReference>
<evidence type="ECO:0000313" key="2">
    <source>
        <dbReference type="Proteomes" id="UP000613011"/>
    </source>
</evidence>
<proteinExistence type="predicted"/>